<sequence>MLDVDVIEDPAAAAAALEPVRSRLLSELSAPASAATLATRLGIARQKINYHLRALEAHGLVRMAGTRKWGGLTERLLVASAASYVVSPGALGPVAADPERASDRLSATYLIALGARVVREVSDLLRRSREADKRLASLSIDAEVRFRSPAERAAFTGELTRAVTALVARYHDDSAPGGRSHRLVIVAHPTPTPNEAPRKESSCP</sequence>
<organism evidence="1 2">
    <name type="scientific">Sorangium atrum</name>
    <dbReference type="NCBI Taxonomy" id="2995308"/>
    <lineage>
        <taxon>Bacteria</taxon>
        <taxon>Pseudomonadati</taxon>
        <taxon>Myxococcota</taxon>
        <taxon>Polyangia</taxon>
        <taxon>Polyangiales</taxon>
        <taxon>Polyangiaceae</taxon>
        <taxon>Sorangium</taxon>
    </lineage>
</organism>
<dbReference type="InterPro" id="IPR036388">
    <property type="entry name" value="WH-like_DNA-bd_sf"/>
</dbReference>
<gene>
    <name evidence="1" type="ORF">POL72_45425</name>
</gene>
<accession>A0ABT5CIU6</accession>
<dbReference type="Proteomes" id="UP001217485">
    <property type="component" value="Unassembled WGS sequence"/>
</dbReference>
<dbReference type="SUPFAM" id="SSF46785">
    <property type="entry name" value="Winged helix' DNA-binding domain"/>
    <property type="match status" value="1"/>
</dbReference>
<protein>
    <submittedName>
        <fullName evidence="1">Helix-turn-helix domain-containing protein</fullName>
    </submittedName>
</protein>
<proteinExistence type="predicted"/>
<comment type="caution">
    <text evidence="1">The sequence shown here is derived from an EMBL/GenBank/DDBJ whole genome shotgun (WGS) entry which is preliminary data.</text>
</comment>
<dbReference type="Pfam" id="PF12840">
    <property type="entry name" value="HTH_20"/>
    <property type="match status" value="1"/>
</dbReference>
<name>A0ABT5CIU6_9BACT</name>
<keyword evidence="2" id="KW-1185">Reference proteome</keyword>
<dbReference type="InterPro" id="IPR011991">
    <property type="entry name" value="ArsR-like_HTH"/>
</dbReference>
<reference evidence="1 2" key="1">
    <citation type="submission" date="2023-01" db="EMBL/GenBank/DDBJ databases">
        <title>Minimal conservation of predation-associated metabolite biosynthetic gene clusters underscores biosynthetic potential of Myxococcota including descriptions for ten novel species: Archangium lansinium sp. nov., Myxococcus landrumus sp. nov., Nannocystis bai.</title>
        <authorList>
            <person name="Ahearne A."/>
            <person name="Stevens C."/>
            <person name="Dowd S."/>
        </authorList>
    </citation>
    <scope>NUCLEOTIDE SEQUENCE [LARGE SCALE GENOMIC DNA]</scope>
    <source>
        <strain evidence="1 2">WIWO2</strain>
    </source>
</reference>
<dbReference type="CDD" id="cd00090">
    <property type="entry name" value="HTH_ARSR"/>
    <property type="match status" value="1"/>
</dbReference>
<dbReference type="InterPro" id="IPR036390">
    <property type="entry name" value="WH_DNA-bd_sf"/>
</dbReference>
<evidence type="ECO:0000313" key="1">
    <source>
        <dbReference type="EMBL" id="MDC0685042.1"/>
    </source>
</evidence>
<dbReference type="Gene3D" id="1.10.10.10">
    <property type="entry name" value="Winged helix-like DNA-binding domain superfamily/Winged helix DNA-binding domain"/>
    <property type="match status" value="1"/>
</dbReference>
<dbReference type="RefSeq" id="WP_272103159.1">
    <property type="nucleotide sequence ID" value="NZ_JAQNDK010000006.1"/>
</dbReference>
<evidence type="ECO:0000313" key="2">
    <source>
        <dbReference type="Proteomes" id="UP001217485"/>
    </source>
</evidence>
<dbReference type="EMBL" id="JAQNDK010000006">
    <property type="protein sequence ID" value="MDC0685042.1"/>
    <property type="molecule type" value="Genomic_DNA"/>
</dbReference>